<reference evidence="1 2" key="1">
    <citation type="submission" date="2014-04" db="EMBL/GenBank/DDBJ databases">
        <authorList>
            <consortium name="DOE Joint Genome Institute"/>
            <person name="Kuo A."/>
            <person name="Kohler A."/>
            <person name="Costa M.D."/>
            <person name="Nagy L.G."/>
            <person name="Floudas D."/>
            <person name="Copeland A."/>
            <person name="Barry K.W."/>
            <person name="Cichocki N."/>
            <person name="Veneault-Fourrey C."/>
            <person name="LaButti K."/>
            <person name="Lindquist E.A."/>
            <person name="Lipzen A."/>
            <person name="Lundell T."/>
            <person name="Morin E."/>
            <person name="Murat C."/>
            <person name="Sun H."/>
            <person name="Tunlid A."/>
            <person name="Henrissat B."/>
            <person name="Grigoriev I.V."/>
            <person name="Hibbett D.S."/>
            <person name="Martin F."/>
            <person name="Nordberg H.P."/>
            <person name="Cantor M.N."/>
            <person name="Hua S.X."/>
        </authorList>
    </citation>
    <scope>NUCLEOTIDE SEQUENCE [LARGE SCALE GENOMIC DNA]</scope>
    <source>
        <strain evidence="1 2">Marx 270</strain>
    </source>
</reference>
<protein>
    <submittedName>
        <fullName evidence="1">Uncharacterized protein</fullName>
    </submittedName>
</protein>
<accession>A0A0C3NMK4</accession>
<dbReference type="AlphaFoldDB" id="A0A0C3NMK4"/>
<evidence type="ECO:0000313" key="2">
    <source>
        <dbReference type="Proteomes" id="UP000054217"/>
    </source>
</evidence>
<dbReference type="EMBL" id="KN832043">
    <property type="protein sequence ID" value="KIN96573.1"/>
    <property type="molecule type" value="Genomic_DNA"/>
</dbReference>
<dbReference type="OrthoDB" id="3177248at2759"/>
<keyword evidence="2" id="KW-1185">Reference proteome</keyword>
<evidence type="ECO:0000313" key="1">
    <source>
        <dbReference type="EMBL" id="KIN96573.1"/>
    </source>
</evidence>
<reference evidence="2" key="2">
    <citation type="submission" date="2015-01" db="EMBL/GenBank/DDBJ databases">
        <title>Evolutionary Origins and Diversification of the Mycorrhizal Mutualists.</title>
        <authorList>
            <consortium name="DOE Joint Genome Institute"/>
            <consortium name="Mycorrhizal Genomics Consortium"/>
            <person name="Kohler A."/>
            <person name="Kuo A."/>
            <person name="Nagy L.G."/>
            <person name="Floudas D."/>
            <person name="Copeland A."/>
            <person name="Barry K.W."/>
            <person name="Cichocki N."/>
            <person name="Veneault-Fourrey C."/>
            <person name="LaButti K."/>
            <person name="Lindquist E.A."/>
            <person name="Lipzen A."/>
            <person name="Lundell T."/>
            <person name="Morin E."/>
            <person name="Murat C."/>
            <person name="Riley R."/>
            <person name="Ohm R."/>
            <person name="Sun H."/>
            <person name="Tunlid A."/>
            <person name="Henrissat B."/>
            <person name="Grigoriev I.V."/>
            <person name="Hibbett D.S."/>
            <person name="Martin F."/>
        </authorList>
    </citation>
    <scope>NUCLEOTIDE SEQUENCE [LARGE SCALE GENOMIC DNA]</scope>
    <source>
        <strain evidence="2">Marx 270</strain>
    </source>
</reference>
<organism evidence="1 2">
    <name type="scientific">Pisolithus tinctorius Marx 270</name>
    <dbReference type="NCBI Taxonomy" id="870435"/>
    <lineage>
        <taxon>Eukaryota</taxon>
        <taxon>Fungi</taxon>
        <taxon>Dikarya</taxon>
        <taxon>Basidiomycota</taxon>
        <taxon>Agaricomycotina</taxon>
        <taxon>Agaricomycetes</taxon>
        <taxon>Agaricomycetidae</taxon>
        <taxon>Boletales</taxon>
        <taxon>Sclerodermatineae</taxon>
        <taxon>Pisolithaceae</taxon>
        <taxon>Pisolithus</taxon>
    </lineage>
</organism>
<sequence length="266" mass="30074">MLMCIHASLLARNKVERKSAATAFIKSKEFKEILKDWLHACLLSPNLTAYVLELANNVFSYTKKILEMFKIPVEAIRDPKMSDSISTLMKDILTSQQSNMKQKIAASIQNMVHISILSRSLAPGGSYEVMMAHWGHFAFLHTSMVIFNTVVEECKEAQAAHKKAGLDGRQQLTLDAGNDEDETEAAAGESLPNPTRIWASSEYWEFLDLLLCDVRKAACKVEETPHGCKKHKDLWKFPSKAVQVNNPPYEKVSVQWQKAIHTKLIW</sequence>
<dbReference type="Proteomes" id="UP000054217">
    <property type="component" value="Unassembled WGS sequence"/>
</dbReference>
<dbReference type="InParanoid" id="A0A0C3NMK4"/>
<gene>
    <name evidence="1" type="ORF">M404DRAFT_931860</name>
</gene>
<name>A0A0C3NMK4_PISTI</name>
<dbReference type="HOGENOM" id="CLU_059051_0_0_1"/>
<proteinExistence type="predicted"/>
<dbReference type="STRING" id="870435.A0A0C3NMK4"/>